<dbReference type="SUPFAM" id="SSF50630">
    <property type="entry name" value="Acid proteases"/>
    <property type="match status" value="1"/>
</dbReference>
<keyword evidence="4" id="KW-0645">Protease</keyword>
<evidence type="ECO:0000313" key="4">
    <source>
        <dbReference type="EMBL" id="OLO11393.1"/>
    </source>
</evidence>
<dbReference type="PROSITE" id="PS51257">
    <property type="entry name" value="PROKAR_LIPOPROTEIN"/>
    <property type="match status" value="1"/>
</dbReference>
<evidence type="ECO:0000259" key="3">
    <source>
        <dbReference type="Pfam" id="PF05618"/>
    </source>
</evidence>
<feature type="domain" description="Retropepsin-like aspartic endopeptidase" evidence="3">
    <location>
        <begin position="113"/>
        <end position="251"/>
    </location>
</feature>
<name>A0A1Q8TCI4_9GAMM</name>
<dbReference type="PANTHER" id="PTHR38037:SF2">
    <property type="entry name" value="ATP-DEPENDENT ZINC PROTEASE DOMAIN-CONTAINING PROTEIN-RELATED"/>
    <property type="match status" value="1"/>
</dbReference>
<feature type="region of interest" description="Disordered" evidence="1">
    <location>
        <begin position="251"/>
        <end position="277"/>
    </location>
</feature>
<comment type="caution">
    <text evidence="4">The sequence shown here is derived from an EMBL/GenBank/DDBJ whole genome shotgun (WGS) entry which is preliminary data.</text>
</comment>
<dbReference type="RefSeq" id="WP_075369279.1">
    <property type="nucleotide sequence ID" value="NZ_MSDQ01000024.1"/>
</dbReference>
<keyword evidence="5" id="KW-1185">Reference proteome</keyword>
<dbReference type="GO" id="GO:0008233">
    <property type="term" value="F:peptidase activity"/>
    <property type="evidence" value="ECO:0007669"/>
    <property type="project" value="UniProtKB-KW"/>
</dbReference>
<dbReference type="InterPro" id="IPR008503">
    <property type="entry name" value="Asp_endopeptidase"/>
</dbReference>
<dbReference type="STRING" id="223900.GCA_000821045_01020"/>
<dbReference type="GO" id="GO:0006508">
    <property type="term" value="P:proteolysis"/>
    <property type="evidence" value="ECO:0007669"/>
    <property type="project" value="UniProtKB-KW"/>
</dbReference>
<sequence length="277" mass="31017">MRSRSLLLSALCVGVLTLAGCAVPQATHHTDDLTETAFNQRLESLENNLALRCSTQTELLRVQAERAQRIGDDVRANGKLLRHLRADVENIGQEPRVVTTCPIERSDTASKEMLGRNEWVGFPTVGTYLKARVDSGANTSSLSARDITEFERDGDDWIRFKLSLEDDEPIVDAMRDEWIEAPVTRRVKIIQASGTESRPVISLLMTLGPIKQRVEFTLNDRSHLSYPVLLGRRFLMDIALIDVSQSYIHPRPEYPGGASAADAEKDQQDNDSEEETR</sequence>
<feature type="signal peptide" evidence="2">
    <location>
        <begin position="1"/>
        <end position="22"/>
    </location>
</feature>
<feature type="chain" id="PRO_5013022825" evidence="2">
    <location>
        <begin position="23"/>
        <end position="277"/>
    </location>
</feature>
<keyword evidence="2" id="KW-0732">Signal</keyword>
<dbReference type="Pfam" id="PF05618">
    <property type="entry name" value="Zn_protease"/>
    <property type="match status" value="1"/>
</dbReference>
<evidence type="ECO:0000256" key="2">
    <source>
        <dbReference type="SAM" id="SignalP"/>
    </source>
</evidence>
<dbReference type="Gene3D" id="2.40.70.10">
    <property type="entry name" value="Acid Proteases"/>
    <property type="match status" value="1"/>
</dbReference>
<dbReference type="InterPro" id="IPR021109">
    <property type="entry name" value="Peptidase_aspartic_dom_sf"/>
</dbReference>
<reference evidence="4 5" key="1">
    <citation type="submission" date="2016-12" db="EMBL/GenBank/DDBJ databases">
        <title>Draft genome sequences of strains Salinicola socius SMB35, Salinicola sp. MH3R3-1 and Chromohalobacter sp. SMB17 from the Verkhnekamsk potash mining region of Russia.</title>
        <authorList>
            <person name="Mavrodi D.V."/>
            <person name="Olsson B.E."/>
            <person name="Korsakova E.S."/>
            <person name="Pyankova A."/>
            <person name="Mavrodi O.V."/>
            <person name="Plotnikova E.G."/>
        </authorList>
    </citation>
    <scope>NUCLEOTIDE SEQUENCE [LARGE SCALE GENOMIC DNA]</scope>
    <source>
        <strain evidence="4 5">SMB17</strain>
    </source>
</reference>
<gene>
    <name evidence="4" type="ORF">BTW10_09905</name>
</gene>
<evidence type="ECO:0000256" key="1">
    <source>
        <dbReference type="SAM" id="MobiDB-lite"/>
    </source>
</evidence>
<organism evidence="4 5">
    <name type="scientific">Chromohalobacter japonicus</name>
    <dbReference type="NCBI Taxonomy" id="223900"/>
    <lineage>
        <taxon>Bacteria</taxon>
        <taxon>Pseudomonadati</taxon>
        <taxon>Pseudomonadota</taxon>
        <taxon>Gammaproteobacteria</taxon>
        <taxon>Oceanospirillales</taxon>
        <taxon>Halomonadaceae</taxon>
        <taxon>Chromohalobacter</taxon>
    </lineage>
</organism>
<evidence type="ECO:0000313" key="5">
    <source>
        <dbReference type="Proteomes" id="UP000186806"/>
    </source>
</evidence>
<keyword evidence="4" id="KW-0378">Hydrolase</keyword>
<dbReference type="PANTHER" id="PTHR38037">
    <property type="entry name" value="ZN_PROTEASE DOMAIN-CONTAINING PROTEIN"/>
    <property type="match status" value="1"/>
</dbReference>
<dbReference type="AlphaFoldDB" id="A0A1Q8TCI4"/>
<accession>A0A1Q8TCI4</accession>
<dbReference type="Proteomes" id="UP000186806">
    <property type="component" value="Unassembled WGS sequence"/>
</dbReference>
<proteinExistence type="predicted"/>
<dbReference type="EMBL" id="MSDQ01000024">
    <property type="protein sequence ID" value="OLO11393.1"/>
    <property type="molecule type" value="Genomic_DNA"/>
</dbReference>
<protein>
    <submittedName>
        <fullName evidence="4">ATP-dependent zinc protease</fullName>
    </submittedName>
</protein>